<feature type="compositionally biased region" description="Basic residues" evidence="1">
    <location>
        <begin position="1"/>
        <end position="11"/>
    </location>
</feature>
<gene>
    <name evidence="2" type="ORF">MSAN_00300300</name>
</gene>
<dbReference type="Proteomes" id="UP000623467">
    <property type="component" value="Unassembled WGS sequence"/>
</dbReference>
<organism evidence="2 3">
    <name type="scientific">Mycena sanguinolenta</name>
    <dbReference type="NCBI Taxonomy" id="230812"/>
    <lineage>
        <taxon>Eukaryota</taxon>
        <taxon>Fungi</taxon>
        <taxon>Dikarya</taxon>
        <taxon>Basidiomycota</taxon>
        <taxon>Agaricomycotina</taxon>
        <taxon>Agaricomycetes</taxon>
        <taxon>Agaricomycetidae</taxon>
        <taxon>Agaricales</taxon>
        <taxon>Marasmiineae</taxon>
        <taxon>Mycenaceae</taxon>
        <taxon>Mycena</taxon>
    </lineage>
</organism>
<evidence type="ECO:0000256" key="1">
    <source>
        <dbReference type="SAM" id="MobiDB-lite"/>
    </source>
</evidence>
<evidence type="ECO:0000313" key="2">
    <source>
        <dbReference type="EMBL" id="KAF7374185.1"/>
    </source>
</evidence>
<name>A0A8H7DH63_9AGAR</name>
<feature type="region of interest" description="Disordered" evidence="1">
    <location>
        <begin position="1"/>
        <end position="67"/>
    </location>
</feature>
<feature type="compositionally biased region" description="Gly residues" evidence="1">
    <location>
        <begin position="43"/>
        <end position="66"/>
    </location>
</feature>
<dbReference type="AlphaFoldDB" id="A0A8H7DH63"/>
<sequence>MMFHKQIHRTSRAANTYPSTIPVPSVFRGPRQSRKTKIFNISGGTGGTGGEGGANGGSGGAGGGFEGKIQNCSWQDDREYQQKIFHCSSGCAFWLSDDPPR</sequence>
<dbReference type="EMBL" id="JACAZH010000002">
    <property type="protein sequence ID" value="KAF7374185.1"/>
    <property type="molecule type" value="Genomic_DNA"/>
</dbReference>
<accession>A0A8H7DH63</accession>
<protein>
    <submittedName>
        <fullName evidence="2">Uncharacterized protein</fullName>
    </submittedName>
</protein>
<comment type="caution">
    <text evidence="2">The sequence shown here is derived from an EMBL/GenBank/DDBJ whole genome shotgun (WGS) entry which is preliminary data.</text>
</comment>
<keyword evidence="3" id="KW-1185">Reference proteome</keyword>
<reference evidence="2" key="1">
    <citation type="submission" date="2020-05" db="EMBL/GenBank/DDBJ databases">
        <title>Mycena genomes resolve the evolution of fungal bioluminescence.</title>
        <authorList>
            <person name="Tsai I.J."/>
        </authorList>
    </citation>
    <scope>NUCLEOTIDE SEQUENCE</scope>
    <source>
        <strain evidence="2">160909Yilan</strain>
    </source>
</reference>
<evidence type="ECO:0000313" key="3">
    <source>
        <dbReference type="Proteomes" id="UP000623467"/>
    </source>
</evidence>
<proteinExistence type="predicted"/>